<organism evidence="4">
    <name type="scientific">marine sediment metagenome</name>
    <dbReference type="NCBI Taxonomy" id="412755"/>
    <lineage>
        <taxon>unclassified sequences</taxon>
        <taxon>metagenomes</taxon>
        <taxon>ecological metagenomes</taxon>
    </lineage>
</organism>
<feature type="domain" description="tRNA-guanine(15) transglycosylase-like" evidence="2">
    <location>
        <begin position="190"/>
        <end position="319"/>
    </location>
</feature>
<dbReference type="InterPro" id="IPR036511">
    <property type="entry name" value="TGT-like_sf"/>
</dbReference>
<evidence type="ECO:0000313" key="4">
    <source>
        <dbReference type="EMBL" id="GAF80566.1"/>
    </source>
</evidence>
<reference evidence="4" key="1">
    <citation type="journal article" date="2014" name="Front. Microbiol.">
        <title>High frequency of phylogenetically diverse reductive dehalogenase-homologous genes in deep subseafloor sedimentary metagenomes.</title>
        <authorList>
            <person name="Kawai M."/>
            <person name="Futagami T."/>
            <person name="Toyoda A."/>
            <person name="Takaki Y."/>
            <person name="Nishi S."/>
            <person name="Hori S."/>
            <person name="Arai W."/>
            <person name="Tsubouchi T."/>
            <person name="Morono Y."/>
            <person name="Uchiyama I."/>
            <person name="Ito T."/>
            <person name="Fujiyama A."/>
            <person name="Inagaki F."/>
            <person name="Takami H."/>
        </authorList>
    </citation>
    <scope>NUCLEOTIDE SEQUENCE</scope>
    <source>
        <strain evidence="4">Expedition CK06-06</strain>
    </source>
</reference>
<dbReference type="SUPFAM" id="SSF52141">
    <property type="entry name" value="Uracil-DNA glycosylase-like"/>
    <property type="match status" value="1"/>
</dbReference>
<dbReference type="GO" id="GO:0005737">
    <property type="term" value="C:cytoplasm"/>
    <property type="evidence" value="ECO:0007669"/>
    <property type="project" value="TreeGrafter"/>
</dbReference>
<dbReference type="PANTHER" id="PTHR46499:SF2">
    <property type="entry name" value="ARCHAEOSINE SYNTHASE"/>
    <property type="match status" value="1"/>
</dbReference>
<keyword evidence="1" id="KW-0819">tRNA processing</keyword>
<evidence type="ECO:0000259" key="3">
    <source>
        <dbReference type="Pfam" id="PF17884"/>
    </source>
</evidence>
<sequence>MNYFFELITKSAGFSRVGRIVCSKEAKRFISTPNIIVPMKKSLMNNLNFLEEFEDQEIFIILKDIYLKIGFIREKFKATGFIYTHNGLMESFKKILSSNIEVFSEDNIIPSIPFNTPTTVINKEFAELEIDNFIKESDQILKQYNNLDFGLSIKLFDYYELFDRYLPLIKNNNNVRILNLVDLFDNFSNFRNILKVIFKIKRELDSNLVLMVSGRIIPKFYPILIYLGVDLIDASYLLYLSAEKLYDTIEYLLPIFKIKYLPCPCTICKGKLRFHLSEKNSSEKIEQLALHNIISAYTYMHKIKLYMRTEDFRGFIEKSSHDNMNIISMLRVLDNQYFNDLKFETPLTQINKVINCRGALSYNRPDFQEFRERLIKRFTPELWTKLIIILPCSAKKPYSESRSHQKFHSVTRNYRDFPDFQEIILTSPLGAIPRQLENIYPVSSYD</sequence>
<evidence type="ECO:0000259" key="2">
    <source>
        <dbReference type="Pfam" id="PF01702"/>
    </source>
</evidence>
<accession>X0SZM1</accession>
<dbReference type="InterPro" id="IPR002616">
    <property type="entry name" value="tRNA_ribo_trans-like"/>
</dbReference>
<dbReference type="InterPro" id="IPR040777">
    <property type="entry name" value="DUF5591"/>
</dbReference>
<name>X0SZM1_9ZZZZ</name>
<dbReference type="EMBL" id="BARS01004591">
    <property type="protein sequence ID" value="GAF80566.1"/>
    <property type="molecule type" value="Genomic_DNA"/>
</dbReference>
<dbReference type="Gene3D" id="3.20.20.105">
    <property type="entry name" value="Queuine tRNA-ribosyltransferase-like"/>
    <property type="match status" value="1"/>
</dbReference>
<feature type="domain" description="DUF5591" evidence="3">
    <location>
        <begin position="368"/>
        <end position="446"/>
    </location>
</feature>
<evidence type="ECO:0008006" key="5">
    <source>
        <dbReference type="Google" id="ProtNLM"/>
    </source>
</evidence>
<dbReference type="GO" id="GO:0002099">
    <property type="term" value="P:tRNA wobble guanine modification"/>
    <property type="evidence" value="ECO:0007669"/>
    <property type="project" value="TreeGrafter"/>
</dbReference>
<dbReference type="SUPFAM" id="SSF51713">
    <property type="entry name" value="tRNA-guanine transglycosylase"/>
    <property type="match status" value="1"/>
</dbReference>
<dbReference type="AlphaFoldDB" id="X0SZM1"/>
<dbReference type="InterPro" id="IPR036895">
    <property type="entry name" value="Uracil-DNA_glycosylase-like_sf"/>
</dbReference>
<protein>
    <recommendedName>
        <fullName evidence="5">tRNA-guanine(15) transglycosylase-like domain-containing protein</fullName>
    </recommendedName>
</protein>
<dbReference type="Pfam" id="PF01702">
    <property type="entry name" value="TGT"/>
    <property type="match status" value="1"/>
</dbReference>
<proteinExistence type="predicted"/>
<evidence type="ECO:0000256" key="1">
    <source>
        <dbReference type="ARBA" id="ARBA00022694"/>
    </source>
</evidence>
<gene>
    <name evidence="4" type="ORF">S01H1_08971</name>
</gene>
<dbReference type="Gene3D" id="3.40.50.10630">
    <property type="entry name" value="Uracil-DNA glycosylase-like"/>
    <property type="match status" value="1"/>
</dbReference>
<dbReference type="InterPro" id="IPR050076">
    <property type="entry name" value="ArchSynthase1/Queuine_TRR"/>
</dbReference>
<feature type="non-terminal residue" evidence="4">
    <location>
        <position position="446"/>
    </location>
</feature>
<dbReference type="Pfam" id="PF17884">
    <property type="entry name" value="DUF5591"/>
    <property type="match status" value="1"/>
</dbReference>
<dbReference type="PANTHER" id="PTHR46499">
    <property type="entry name" value="QUEUINE TRNA-RIBOSYLTRANSFERASE"/>
    <property type="match status" value="1"/>
</dbReference>
<comment type="caution">
    <text evidence="4">The sequence shown here is derived from an EMBL/GenBank/DDBJ whole genome shotgun (WGS) entry which is preliminary data.</text>
</comment>